<dbReference type="CDD" id="cd11529">
    <property type="entry name" value="NTP-PPase_MazG_Cterm"/>
    <property type="match status" value="1"/>
</dbReference>
<dbReference type="CDD" id="cd11528">
    <property type="entry name" value="NTP-PPase_MazG_Nterm"/>
    <property type="match status" value="1"/>
</dbReference>
<keyword evidence="2" id="KW-0378">Hydrolase</keyword>
<reference evidence="2 3" key="1">
    <citation type="submission" date="2023-12" db="EMBL/GenBank/DDBJ databases">
        <title>Genomic sequences of Capnocytophaga and Parvimonas strains.</title>
        <authorList>
            <person name="Watt R.M."/>
            <person name="Wang M."/>
            <person name="Yang T."/>
            <person name="Tong W.M."/>
        </authorList>
    </citation>
    <scope>NUCLEOTIDE SEQUENCE [LARGE SCALE GENOMIC DNA]</scope>
    <source>
        <strain evidence="2 3">CCUG 13096</strain>
    </source>
</reference>
<dbReference type="RefSeq" id="WP_323983613.1">
    <property type="nucleotide sequence ID" value="NZ_JAYKBW010000009.1"/>
</dbReference>
<comment type="caution">
    <text evidence="2">The sequence shown here is derived from an EMBL/GenBank/DDBJ whole genome shotgun (WGS) entry which is preliminary data.</text>
</comment>
<evidence type="ECO:0000313" key="2">
    <source>
        <dbReference type="EMBL" id="MEB3075413.1"/>
    </source>
</evidence>
<dbReference type="InterPro" id="IPR011551">
    <property type="entry name" value="NTP_PyrPHydrolase_MazG"/>
</dbReference>
<protein>
    <submittedName>
        <fullName evidence="2">Nucleoside triphosphate pyrophosphohydrolase</fullName>
        <ecNumber evidence="2">3.6.1.9</ecNumber>
    </submittedName>
</protein>
<name>A0ABU5ZAL4_9FLAO</name>
<dbReference type="NCBIfam" id="NF007113">
    <property type="entry name" value="PRK09562.1"/>
    <property type="match status" value="1"/>
</dbReference>
<dbReference type="Proteomes" id="UP001311730">
    <property type="component" value="Unassembled WGS sequence"/>
</dbReference>
<proteinExistence type="predicted"/>
<dbReference type="InterPro" id="IPR048015">
    <property type="entry name" value="NTP-PPase_MazG-like_N"/>
</dbReference>
<sequence length="260" mass="30526">MKENRQKQLEAFARLLDIMDDLREKCPWDKKQTMQTLRPLTIEELYELTDAILEENTQEIKKELGDILLHIVFYAKIASETQSFDIEDVINAICDKLIERHPHIYGDISVENEEQVKQNWEKIKLQKGSKGVLSGVPKSLPSLVKAYRIQEKVAGVGFDWRHRRDVWEKFKEEVEELDREVQKNDLVLAEKEMGDVFFSLVNYARFLGINPENALSLTNEKFIQRFKFLEESAKGQGREITDLSLEQMNELWEASKKYFP</sequence>
<dbReference type="EC" id="3.6.1.9" evidence="2"/>
<evidence type="ECO:0000259" key="1">
    <source>
        <dbReference type="Pfam" id="PF03819"/>
    </source>
</evidence>
<dbReference type="PANTHER" id="PTHR30522">
    <property type="entry name" value="NUCLEOSIDE TRIPHOSPHATE PYROPHOSPHOHYDROLASE"/>
    <property type="match status" value="1"/>
</dbReference>
<dbReference type="EMBL" id="JAYKBW010000009">
    <property type="protein sequence ID" value="MEB3075413.1"/>
    <property type="molecule type" value="Genomic_DNA"/>
</dbReference>
<feature type="domain" description="NTP pyrophosphohydrolase MazG-like" evidence="1">
    <location>
        <begin position="170"/>
        <end position="226"/>
    </location>
</feature>
<evidence type="ECO:0000313" key="3">
    <source>
        <dbReference type="Proteomes" id="UP001311730"/>
    </source>
</evidence>
<dbReference type="PANTHER" id="PTHR30522:SF0">
    <property type="entry name" value="NUCLEOSIDE TRIPHOSPHATE PYROPHOSPHOHYDROLASE"/>
    <property type="match status" value="1"/>
</dbReference>
<feature type="domain" description="NTP pyrophosphohydrolase MazG-like" evidence="1">
    <location>
        <begin position="32"/>
        <end position="104"/>
    </location>
</feature>
<dbReference type="SUPFAM" id="SSF101386">
    <property type="entry name" value="all-alpha NTP pyrophosphatases"/>
    <property type="match status" value="2"/>
</dbReference>
<dbReference type="InterPro" id="IPR048011">
    <property type="entry name" value="NTP-PPase_MazG-like_C"/>
</dbReference>
<gene>
    <name evidence="2" type="primary">mazG</name>
    <name evidence="2" type="ORF">VJJ08_08895</name>
</gene>
<dbReference type="NCBIfam" id="TIGR00444">
    <property type="entry name" value="mazG"/>
    <property type="match status" value="1"/>
</dbReference>
<dbReference type="Gene3D" id="1.10.287.1080">
    <property type="entry name" value="MazG-like"/>
    <property type="match status" value="2"/>
</dbReference>
<accession>A0ABU5ZAL4</accession>
<dbReference type="InterPro" id="IPR004518">
    <property type="entry name" value="MazG-like_dom"/>
</dbReference>
<dbReference type="Pfam" id="PF03819">
    <property type="entry name" value="MazG"/>
    <property type="match status" value="2"/>
</dbReference>
<keyword evidence="3" id="KW-1185">Reference proteome</keyword>
<dbReference type="GO" id="GO:0047429">
    <property type="term" value="F:nucleoside triphosphate diphosphatase activity"/>
    <property type="evidence" value="ECO:0007669"/>
    <property type="project" value="UniProtKB-EC"/>
</dbReference>
<organism evidence="2 3">
    <name type="scientific">Capnocytophaga gingivalis</name>
    <dbReference type="NCBI Taxonomy" id="1017"/>
    <lineage>
        <taxon>Bacteria</taxon>
        <taxon>Pseudomonadati</taxon>
        <taxon>Bacteroidota</taxon>
        <taxon>Flavobacteriia</taxon>
        <taxon>Flavobacteriales</taxon>
        <taxon>Flavobacteriaceae</taxon>
        <taxon>Capnocytophaga</taxon>
    </lineage>
</organism>